<dbReference type="Proteomes" id="UP001153636">
    <property type="component" value="Chromosome 1"/>
</dbReference>
<name>A0A9P0CCM2_9CUCU</name>
<dbReference type="OrthoDB" id="7683519at2759"/>
<feature type="region of interest" description="Disordered" evidence="1">
    <location>
        <begin position="480"/>
        <end position="531"/>
    </location>
</feature>
<dbReference type="EMBL" id="OV651813">
    <property type="protein sequence ID" value="CAH1099554.1"/>
    <property type="molecule type" value="Genomic_DNA"/>
</dbReference>
<protein>
    <submittedName>
        <fullName evidence="2">Uncharacterized protein</fullName>
    </submittedName>
</protein>
<dbReference type="AlphaFoldDB" id="A0A9P0CCM2"/>
<feature type="compositionally biased region" description="Basic and acidic residues" evidence="1">
    <location>
        <begin position="480"/>
        <end position="528"/>
    </location>
</feature>
<sequence length="641" mass="74618">MIFDRWASLAVTRNRAESVQLKKQLDHLEKQKYKEIIILKNKKNDYRKRCLIDLSSKDFGSQDDLLSFENLHIKGADDRSASRSNISCDYNSLHRMVFTKDTVDIEKLLILHLISVHKSETLTPSRHKLSTVLKENDPTARLIEKSRRPFYIDETIMDLIPFYTIEMCEYGPNGEKRRPILNKDKRLANRVLFNRNIRKLVITVFSALHKSNFLKFKKLIQLAQDPESIKNMLTKPKSTKFIEAIGDQLLITSTENFTLTPPFKLKTRDLNIRTASGSLENVIKNLRTRVLQIPLPLYHQTDSKGDFQKTAMARRYTATSYANPFKIDDFVSLAADKYARPPLKLKLSKMYKEDKKDDDNKAYLQKSIPNFVKKNIELAGKAKRIEYDVERDIIKLPNRRESKRISMIGAHAFRERKNSNVGATYIGYRAMPISPEEPEQPEAEVGLTDILKNVPRQSVTSVIEHAAAVAIETHHTLYAHHTDKEHKIEHLQDTAKRRRISEQSDTRSHRRSGEQVRHNHPIDPDRRGSRQYSIYQTTCPACMERWRNPLPTPKSPRLHVEKDPLKTDSKQKIDKLIDKELFTLETYDKKFLERSSGSKSKDKSQEYEDFSIDPIQLAIIEQEIRQKETHKKVEKFIKENS</sequence>
<organism evidence="2 3">
    <name type="scientific">Psylliodes chrysocephalus</name>
    <dbReference type="NCBI Taxonomy" id="3402493"/>
    <lineage>
        <taxon>Eukaryota</taxon>
        <taxon>Metazoa</taxon>
        <taxon>Ecdysozoa</taxon>
        <taxon>Arthropoda</taxon>
        <taxon>Hexapoda</taxon>
        <taxon>Insecta</taxon>
        <taxon>Pterygota</taxon>
        <taxon>Neoptera</taxon>
        <taxon>Endopterygota</taxon>
        <taxon>Coleoptera</taxon>
        <taxon>Polyphaga</taxon>
        <taxon>Cucujiformia</taxon>
        <taxon>Chrysomeloidea</taxon>
        <taxon>Chrysomelidae</taxon>
        <taxon>Galerucinae</taxon>
        <taxon>Alticini</taxon>
        <taxon>Psylliodes</taxon>
    </lineage>
</organism>
<reference evidence="2" key="1">
    <citation type="submission" date="2022-01" db="EMBL/GenBank/DDBJ databases">
        <authorList>
            <person name="King R."/>
        </authorList>
    </citation>
    <scope>NUCLEOTIDE SEQUENCE</scope>
</reference>
<keyword evidence="3" id="KW-1185">Reference proteome</keyword>
<evidence type="ECO:0000313" key="2">
    <source>
        <dbReference type="EMBL" id="CAH1099554.1"/>
    </source>
</evidence>
<evidence type="ECO:0000313" key="3">
    <source>
        <dbReference type="Proteomes" id="UP001153636"/>
    </source>
</evidence>
<proteinExistence type="predicted"/>
<gene>
    <name evidence="2" type="ORF">PSYICH_LOCUS338</name>
</gene>
<evidence type="ECO:0000256" key="1">
    <source>
        <dbReference type="SAM" id="MobiDB-lite"/>
    </source>
</evidence>
<accession>A0A9P0CCM2</accession>